<dbReference type="Pfam" id="PF11391">
    <property type="entry name" value="DUF2798"/>
    <property type="match status" value="1"/>
</dbReference>
<gene>
    <name evidence="2" type="ORF">V6255_00930</name>
</gene>
<keyword evidence="1" id="KW-0812">Transmembrane</keyword>
<name>A0ABU9H793_9GAMM</name>
<keyword evidence="3" id="KW-1185">Reference proteome</keyword>
<proteinExistence type="predicted"/>
<keyword evidence="1" id="KW-0472">Membrane</keyword>
<comment type="caution">
    <text evidence="2">The sequence shown here is derived from an EMBL/GenBank/DDBJ whole genome shotgun (WGS) entry which is preliminary data.</text>
</comment>
<evidence type="ECO:0000256" key="1">
    <source>
        <dbReference type="SAM" id="Phobius"/>
    </source>
</evidence>
<feature type="transmembrane region" description="Helical" evidence="1">
    <location>
        <begin position="83"/>
        <end position="104"/>
    </location>
</feature>
<dbReference type="Proteomes" id="UP001366060">
    <property type="component" value="Unassembled WGS sequence"/>
</dbReference>
<organism evidence="2 3">
    <name type="scientific">Psychromonas arctica</name>
    <dbReference type="NCBI Taxonomy" id="168275"/>
    <lineage>
        <taxon>Bacteria</taxon>
        <taxon>Pseudomonadati</taxon>
        <taxon>Pseudomonadota</taxon>
        <taxon>Gammaproteobacteria</taxon>
        <taxon>Alteromonadales</taxon>
        <taxon>Psychromonadaceae</taxon>
        <taxon>Psychromonas</taxon>
    </lineage>
</organism>
<feature type="transmembrane region" description="Helical" evidence="1">
    <location>
        <begin position="40"/>
        <end position="63"/>
    </location>
</feature>
<feature type="transmembrane region" description="Helical" evidence="1">
    <location>
        <begin position="116"/>
        <end position="139"/>
    </location>
</feature>
<dbReference type="RefSeq" id="WP_341626448.1">
    <property type="nucleotide sequence ID" value="NZ_JBAKBA010000001.1"/>
</dbReference>
<evidence type="ECO:0000313" key="2">
    <source>
        <dbReference type="EMBL" id="MEL0657685.1"/>
    </source>
</evidence>
<sequence length="149" mass="16625">MGKIYYKIGLIASIVIISGGMLTFAMTWRSIGFIEGFFSAWLSSFALCVLCIAPLGSFISILVNKTLVRLLPKNINEMKFNFIFGLCMALIMESIMACVTTWHLTIASNVNEFITMWFSVLLTALPIGVVISIVLSLMIKPKLQLFWNS</sequence>
<reference evidence="2 3" key="1">
    <citation type="submission" date="2024-02" db="EMBL/GenBank/DDBJ databases">
        <title>Bacteria isolated from the canopy kelp, Nereocystis luetkeana.</title>
        <authorList>
            <person name="Pfister C.A."/>
            <person name="Younker I.T."/>
            <person name="Light S.H."/>
        </authorList>
    </citation>
    <scope>NUCLEOTIDE SEQUENCE [LARGE SCALE GENOMIC DNA]</scope>
    <source>
        <strain evidence="2 3">TI.2.07</strain>
    </source>
</reference>
<dbReference type="EMBL" id="JBAKBA010000001">
    <property type="protein sequence ID" value="MEL0657685.1"/>
    <property type="molecule type" value="Genomic_DNA"/>
</dbReference>
<evidence type="ECO:0000313" key="3">
    <source>
        <dbReference type="Proteomes" id="UP001366060"/>
    </source>
</evidence>
<protein>
    <submittedName>
        <fullName evidence="2">DUF2798 domain-containing protein</fullName>
    </submittedName>
</protein>
<accession>A0ABU9H793</accession>
<keyword evidence="1" id="KW-1133">Transmembrane helix</keyword>
<feature type="transmembrane region" description="Helical" evidence="1">
    <location>
        <begin position="7"/>
        <end position="28"/>
    </location>
</feature>
<dbReference type="InterPro" id="IPR021529">
    <property type="entry name" value="DUF2798"/>
</dbReference>